<keyword evidence="2" id="KW-1185">Reference proteome</keyword>
<dbReference type="OrthoDB" id="1357022at2759"/>
<name>A0A6P4YC97_BRABE</name>
<dbReference type="SUPFAM" id="SSF81901">
    <property type="entry name" value="HCP-like"/>
    <property type="match status" value="1"/>
</dbReference>
<accession>A0A6P4YC97</accession>
<dbReference type="Gene3D" id="3.40.50.300">
    <property type="entry name" value="P-loop containing nucleotide triphosphate hydrolases"/>
    <property type="match status" value="1"/>
</dbReference>
<dbReference type="InterPro" id="IPR001315">
    <property type="entry name" value="CARD"/>
</dbReference>
<evidence type="ECO:0000313" key="2">
    <source>
        <dbReference type="Proteomes" id="UP000515135"/>
    </source>
</evidence>
<evidence type="ECO:0000259" key="1">
    <source>
        <dbReference type="PROSITE" id="PS50209"/>
    </source>
</evidence>
<dbReference type="KEGG" id="bbel:109462411"/>
<dbReference type="CDD" id="cd01671">
    <property type="entry name" value="CARD"/>
    <property type="match status" value="2"/>
</dbReference>
<dbReference type="Proteomes" id="UP000515135">
    <property type="component" value="Unplaced"/>
</dbReference>
<dbReference type="PANTHER" id="PTHR22845">
    <property type="entry name" value="APOPTOTIC PROTEASE-ACTIVATING FACTOR 1"/>
    <property type="match status" value="1"/>
</dbReference>
<dbReference type="SUPFAM" id="SSF52540">
    <property type="entry name" value="P-loop containing nucleoside triphosphate hydrolases"/>
    <property type="match status" value="2"/>
</dbReference>
<feature type="domain" description="CARD" evidence="1">
    <location>
        <begin position="4"/>
        <end position="80"/>
    </location>
</feature>
<organism evidence="2 3">
    <name type="scientific">Branchiostoma belcheri</name>
    <name type="common">Amphioxus</name>
    <dbReference type="NCBI Taxonomy" id="7741"/>
    <lineage>
        <taxon>Eukaryota</taxon>
        <taxon>Metazoa</taxon>
        <taxon>Chordata</taxon>
        <taxon>Cephalochordata</taxon>
        <taxon>Leptocardii</taxon>
        <taxon>Amphioxiformes</taxon>
        <taxon>Branchiostomatidae</taxon>
        <taxon>Branchiostoma</taxon>
    </lineage>
</organism>
<reference evidence="3" key="1">
    <citation type="submission" date="2025-08" db="UniProtKB">
        <authorList>
            <consortium name="RefSeq"/>
        </authorList>
    </citation>
    <scope>IDENTIFICATION</scope>
    <source>
        <tissue evidence="3">Gonad</tissue>
    </source>
</reference>
<dbReference type="GO" id="GO:0042981">
    <property type="term" value="P:regulation of apoptotic process"/>
    <property type="evidence" value="ECO:0007669"/>
    <property type="project" value="InterPro"/>
</dbReference>
<dbReference type="SMART" id="SM00114">
    <property type="entry name" value="CARD"/>
    <property type="match status" value="2"/>
</dbReference>
<evidence type="ECO:0000313" key="3">
    <source>
        <dbReference type="RefSeq" id="XP_019614516.1"/>
    </source>
</evidence>
<protein>
    <submittedName>
        <fullName evidence="3">Uncharacterized protein LOC109462411</fullName>
    </submittedName>
</protein>
<dbReference type="PROSITE" id="PS50209">
    <property type="entry name" value="CARD"/>
    <property type="match status" value="2"/>
</dbReference>
<feature type="domain" description="CARD" evidence="1">
    <location>
        <begin position="118"/>
        <end position="207"/>
    </location>
</feature>
<dbReference type="InterPro" id="IPR027417">
    <property type="entry name" value="P-loop_NTPase"/>
</dbReference>
<dbReference type="RefSeq" id="XP_019614516.1">
    <property type="nucleotide sequence ID" value="XM_019758957.1"/>
</dbReference>
<dbReference type="GeneID" id="109462411"/>
<gene>
    <name evidence="3" type="primary">LOC109462411</name>
</gene>
<sequence>MYKMDVRDRNKLRMNHRLLKRTVSTHYIKGYLYEKGVLTIDDVDRIDNKATEEDKMETLLFMLPRKGDGAFQKFCSALKEKQDGTATYREVAEKLESTVSSSEEEREFQQGSSPDVREDVARWDLLRKHRRDIATCLDTEKTCLLLLNSDVLTDRERTVIEREESPPERAQTLLRILPTKGTTAFHAFRQALKDQRRDDLAALLAGEPGRVYNPVKNFAKPVSHFYTSEDARQVNLAMEGGRFVVVLSGITGSGKTQLALWQAQLFVERHPTAVVWRLDGHDKKSFLTDKQNLLQALKEKVPTDDTQLDDCVAKALDNRKTPVLLIMDDLDDGLFLSPALLKPRKESKILLITHRKRLQQPSNVSIPEDSYITVNGFLKEEAVEFLRMKLQDHPADELRSLATTFSGLPLGLAAARSYLFYAKTSVENYLTLLEKRETASKLEEKADKWMSQFYERPEDQKAGRNLFAALRLAVSKLDQQTRSMFQLTGYMDKSRIPIVVLKEDVQDSPAMRNVALNHLVMQVEDLSLGTVEGIDNDRVLSVHEVTQLVMRLSFTEQEEKERLKKLQDILLKYFVKDNRYTKSGRLAELLQPHVGKALRYAKAVNDDGRFSLALARLSEVYGFMNTQCGMPGNAEEHLRAAKDHIEDLAKIDWRDVNYQVIEKLQAHTRGYISIDEQGSVEEKSVKEAEVLYWKLSEASKRLPDEVFTTMIQSRVIVDQDLALFRALGKAPAGLAESVRNKEPLTQAQYRKMVEDGIAIDVERMKEAYLPELYASINYSLGRCFFYMKEKYANDPAGKDSLIRSMQLAYYVCDQIKKHTGIPVLHRYLSETNALLYLRLEEEGKSPDDLRRDIKYATKRYSEFVEGRGEYFEFGVLKKSGQDSYSLMMCQRQLVKCFNALIKLSETEEEKLAYFEQAQTECRNMIMQAEKQVEKDAYGKIVERPERLAVFYNTAGRFFADDGDSKKLEEALDWFQKAYDLETERGKEDYPLSDALFGLAEGLVRRNHGDDLEKAEGYVAAEGETGTGILAHDSAGNLRVREDAVGALAGGGVQATARGRYTVETCLLSPNQQAIRQLKVPMFVLIDDLDEEERLPPFLLKSQPRCHVVITTHNRKLLKGSIMGPEVILVNGFNREEAFSFFNQESQAQGFDRAEVLTLVDKFDGLPLGLAASRGYMARCRISPRAYLHLLDEKAAVSRIEEEESRWIGRYYEKPGTKDGAIKLLNLFAAIRMAVDKLSPSVVSMLKLAAFMENTNIPLLVLTEDAGTPHMRQERADALEREAESLSLATVEGDGENRVLSLHRVTQTSMQLAMTEEEEKEVVHRLLNILLTYFVKDNRYSSSGQLSYSLMPHVETVLSHASRISRDDHRLTRARLYEVLGFLYTQRGMAAKAEGPLRIAKKLLEDLAEVTLQESSETVQGQLTREADGDEVNQDTQLLFEKLTLAGQNLSDSVYSQILQSKVLVDQDIELFRRKLPTEGDLVQTLGDKQHLSPAQLDLLVRHGLLLPPDRLKEVYLPELHVSINYSLGRCYFYSKEKYRTDQEGKQDLVKCMEVAYNLAKEIHRRTDVSVLHQYLTERNALLYLRLEEEGKDAKHLKEDILYARERYSALLQDQDDYFEVGMLKKSGRELYSMMMCHRQLVRCYNQLIELADTEEEKAVYFEQAQQHCREMIQYAEGEIRKDEHGKVTDQLERLANFYNTAGRFLAADHNPTHLDEALEWYRKAYQHEKGRGKVDYPLSDALFGLTEGLIRRGREGDFSEALEFATELLAVYKANWPEKTRDIEKANALLKKVIELG</sequence>
<dbReference type="PANTHER" id="PTHR22845:SF5">
    <property type="entry name" value="APOPTOTIC PROTEASE-ACTIVATING FACTOR 1"/>
    <property type="match status" value="1"/>
</dbReference>
<dbReference type="InterPro" id="IPR011029">
    <property type="entry name" value="DEATH-like_dom_sf"/>
</dbReference>
<proteinExistence type="predicted"/>
<dbReference type="Pfam" id="PF00619">
    <property type="entry name" value="CARD"/>
    <property type="match status" value="2"/>
</dbReference>
<dbReference type="Gene3D" id="1.10.533.10">
    <property type="entry name" value="Death Domain, Fas"/>
    <property type="match status" value="2"/>
</dbReference>
<dbReference type="SUPFAM" id="SSF47986">
    <property type="entry name" value="DEATH domain"/>
    <property type="match status" value="2"/>
</dbReference>